<evidence type="ECO:0000313" key="1">
    <source>
        <dbReference type="EMBL" id="KLV10809.1"/>
    </source>
</evidence>
<protein>
    <recommendedName>
        <fullName evidence="3">Lipoprotein</fullName>
    </recommendedName>
</protein>
<name>A0A0J1HGS7_9GAMM</name>
<reference evidence="1 2" key="1">
    <citation type="submission" date="2015-05" db="EMBL/GenBank/DDBJ databases">
        <title>Photobacterium galathea sp. nov.</title>
        <authorList>
            <person name="Machado H."/>
            <person name="Gram L."/>
        </authorList>
    </citation>
    <scope>NUCLEOTIDE SEQUENCE [LARGE SCALE GENOMIC DNA]</scope>
    <source>
        <strain evidence="1 2">DSM 22954</strain>
    </source>
</reference>
<dbReference type="PROSITE" id="PS51257">
    <property type="entry name" value="PROKAR_LIPOPROTEIN"/>
    <property type="match status" value="1"/>
</dbReference>
<dbReference type="STRING" id="320778.ABT57_05020"/>
<sequence length="285" mass="33298">MARQRHNNSRFSILLLLLVIILAGCTTRLAYNNLDWWLVNRVSDYVTLTRQQQLQLDTDLERALERHRRQELPKIHRAIDALQADLKSPVTFAQMQHYYTLFTGLSQDSAQVLATPLAAMLSQLDESQIAQIEINLRKKFQQADREREGKSRAQKIAKRTERLADFTDNWIGSVSSSQKTLLAELAGYQIEMEPVFIAMRDDYFKRWQQLMTERKQAGFNRKLAGYLRDATALNTTTYRGEMDLYLKRRFELLRRLQHTLSGKQNAFLNDKLVDLRKDIAVLIHQ</sequence>
<gene>
    <name evidence="1" type="ORF">ABT57_05020</name>
</gene>
<proteinExistence type="predicted"/>
<dbReference type="Proteomes" id="UP000035909">
    <property type="component" value="Unassembled WGS sequence"/>
</dbReference>
<accession>A0A0J1HGS7</accession>
<comment type="caution">
    <text evidence="1">The sequence shown here is derived from an EMBL/GenBank/DDBJ whole genome shotgun (WGS) entry which is preliminary data.</text>
</comment>
<dbReference type="PATRIC" id="fig|320778.3.peg.1083"/>
<dbReference type="EMBL" id="LDOU01000005">
    <property type="protein sequence ID" value="KLV10809.1"/>
    <property type="molecule type" value="Genomic_DNA"/>
</dbReference>
<organism evidence="1 2">
    <name type="scientific">Photobacterium ganghwense</name>
    <dbReference type="NCBI Taxonomy" id="320778"/>
    <lineage>
        <taxon>Bacteria</taxon>
        <taxon>Pseudomonadati</taxon>
        <taxon>Pseudomonadota</taxon>
        <taxon>Gammaproteobacteria</taxon>
        <taxon>Vibrionales</taxon>
        <taxon>Vibrionaceae</taxon>
        <taxon>Photobacterium</taxon>
    </lineage>
</organism>
<dbReference type="RefSeq" id="WP_047884108.1">
    <property type="nucleotide sequence ID" value="NZ_CP071325.1"/>
</dbReference>
<keyword evidence="2" id="KW-1185">Reference proteome</keyword>
<dbReference type="OrthoDB" id="5918733at2"/>
<evidence type="ECO:0000313" key="2">
    <source>
        <dbReference type="Proteomes" id="UP000035909"/>
    </source>
</evidence>
<dbReference type="Pfam" id="PF19795">
    <property type="entry name" value="DUF6279"/>
    <property type="match status" value="1"/>
</dbReference>
<evidence type="ECO:0008006" key="3">
    <source>
        <dbReference type="Google" id="ProtNLM"/>
    </source>
</evidence>
<dbReference type="AlphaFoldDB" id="A0A0J1HGS7"/>